<evidence type="ECO:0000259" key="4">
    <source>
        <dbReference type="SMART" id="SM01360"/>
    </source>
</evidence>
<dbReference type="Pfam" id="PF00207">
    <property type="entry name" value="A2M"/>
    <property type="match status" value="1"/>
</dbReference>
<feature type="domain" description="Alpha-2-macroglobulin bait region" evidence="3">
    <location>
        <begin position="922"/>
        <end position="1063"/>
    </location>
</feature>
<dbReference type="PROSITE" id="PS51257">
    <property type="entry name" value="PROKAR_LIPOPROTEIN"/>
    <property type="match status" value="1"/>
</dbReference>
<proteinExistence type="inferred from homology"/>
<feature type="domain" description="Alpha-2-macroglobulin" evidence="4">
    <location>
        <begin position="1125"/>
        <end position="1213"/>
    </location>
</feature>
<dbReference type="InterPro" id="IPR013783">
    <property type="entry name" value="Ig-like_fold"/>
</dbReference>
<dbReference type="Gene3D" id="1.50.10.20">
    <property type="match status" value="1"/>
</dbReference>
<dbReference type="CDD" id="cd02891">
    <property type="entry name" value="A2M_like"/>
    <property type="match status" value="1"/>
</dbReference>
<gene>
    <name evidence="5" type="ORF">KMW28_00510</name>
</gene>
<dbReference type="Pfam" id="PF11974">
    <property type="entry name" value="bMG3"/>
    <property type="match status" value="1"/>
</dbReference>
<evidence type="ECO:0000259" key="3">
    <source>
        <dbReference type="SMART" id="SM01359"/>
    </source>
</evidence>
<keyword evidence="6" id="KW-1185">Reference proteome</keyword>
<reference evidence="5 6" key="1">
    <citation type="submission" date="2021-05" db="EMBL/GenBank/DDBJ databases">
        <title>Comparative genomic studies on the polysaccharide-degrading batcterial strains of the Flammeovirga genus.</title>
        <authorList>
            <person name="Zewei F."/>
            <person name="Zheng Z."/>
            <person name="Yu L."/>
            <person name="Ruyue G."/>
            <person name="Yanhong M."/>
            <person name="Yuanyuan C."/>
            <person name="Jingyan G."/>
            <person name="Wenjun H."/>
        </authorList>
    </citation>
    <scope>NUCLEOTIDE SEQUENCE [LARGE SCALE GENOMIC DNA]</scope>
    <source>
        <strain evidence="5 6">NBRC:100898</strain>
    </source>
</reference>
<dbReference type="InterPro" id="IPR047565">
    <property type="entry name" value="Alpha-macroglob_thiol-ester_cl"/>
</dbReference>
<dbReference type="InterPro" id="IPR041246">
    <property type="entry name" value="Bact_MG10"/>
</dbReference>
<dbReference type="GO" id="GO:0004866">
    <property type="term" value="F:endopeptidase inhibitor activity"/>
    <property type="evidence" value="ECO:0007669"/>
    <property type="project" value="InterPro"/>
</dbReference>
<dbReference type="Pfam" id="PF01835">
    <property type="entry name" value="MG2"/>
    <property type="match status" value="1"/>
</dbReference>
<dbReference type="Pfam" id="PF17972">
    <property type="entry name" value="bMG5"/>
    <property type="match status" value="1"/>
</dbReference>
<dbReference type="RefSeq" id="WP_169665845.1">
    <property type="nucleotide sequence ID" value="NZ_CP076132.1"/>
</dbReference>
<dbReference type="InterPro" id="IPR021868">
    <property type="entry name" value="Alpha_2_Macroglob_MG3"/>
</dbReference>
<protein>
    <submittedName>
        <fullName evidence="5">Alpha-2-macroglobulin family protein</fullName>
    </submittedName>
</protein>
<dbReference type="InterPro" id="IPR002890">
    <property type="entry name" value="MG2"/>
</dbReference>
<dbReference type="Pfam" id="PF17973">
    <property type="entry name" value="bMG10"/>
    <property type="match status" value="1"/>
</dbReference>
<dbReference type="KEGG" id="fya:KMW28_00510"/>
<evidence type="ECO:0000256" key="2">
    <source>
        <dbReference type="ARBA" id="ARBA00022729"/>
    </source>
</evidence>
<dbReference type="Proteomes" id="UP000678679">
    <property type="component" value="Chromosome 1"/>
</dbReference>
<dbReference type="InterPro" id="IPR051802">
    <property type="entry name" value="YfhM-like"/>
</dbReference>
<dbReference type="Gene3D" id="2.60.40.10">
    <property type="entry name" value="Immunoglobulins"/>
    <property type="match status" value="1"/>
</dbReference>
<dbReference type="SMART" id="SM01359">
    <property type="entry name" value="A2M_N_2"/>
    <property type="match status" value="1"/>
</dbReference>
<sequence length="1793" mass="201177">MKKLNFLIYLSLLIGIFSCNTNSSSSNGDGIAYKNFTESISTKQNITFTFTKSILEDKTGEWLTQDLNYFTITPEVKGQYKWTAKNTLVFSPELGFEPSTKYSLKLSEEALAKEGINLKNTELSYSFATEDLKVVESLGAWSKISGGKPTPTLILKFNYFLDGKSLAEKITVKDKDKKKINTELITSGETNEFTFKLTNVSPASKNQALSIEIGKGVNITKNNKTDYSIQANGFIPQVNELKINSVSAHVEDDDLSIIIKSNQELEIKNIKSQIRITPKVSYEVEKLNDGIKLKGNFKLGYDYTVELYTGIKGIFNTPLKDKVRETVIFGNIDPLISFVDKKSVYLSPKSDKSVDLKIVNVPKVDVDVYKVYKNNLFTYFDDNSLYTESSYSYYGPNFRRLGDKIFSNHDVEVSSMKSNGYVKTLSLDFLDESKFSGVYVVEVRSSKERYLLARKMISISDIGLIAKEGKNSMLVLANSIADASPMPNTEITLVSQNNQEVYTLTTDKDGVAKFTDLDQHAKGFDINMIFAKQGNDFNYMNFQQSRISTSRYEVGGRHSNSSNLMAFIYGDRNLYRPGETIYYKTIVRTEDWEVVQQPILVNIYLPDGNLLKTERAQLNNDGSFEGNVKLMDASVTGNYSIEVTTGNNIILASKRISVEEFMPDRIKVNAELDKDTYEVSENIKASSQVLNMFGPPAANRNYEVDLSLSRLNMVAKDYTEYKFNIDGKVSLNLDNHLRNGSTDEQGNLEESFLLPKYLKNSGLLTAKVYTTVFDETGRPVRRLNTAKISTQPYYLGIKYGDHYIKTRANNEISLIAIDKNQKKVNNAEVKVELYRYEWHSAMERSYNNRYRYVSRYKEILVDSKKMKLGSNSVYSFFPKHSGKYQVRVSLPGASTYTSMDYYAYGWGDVSSTAFEVDKEGRVLIEPEYDTYIVGDKAKVLFKTPFQGKLLVTIEKDNVISHQVIDTNNKMASLEIPIKDEHLPNIFITATLIKGAKDNELPLTVAHGFTSIKVKDADRDLQLKITAPEVSRSRTSQTIEIQTSNKEEDVEVTVAVVDEGILQIKNYKTPDPFGYFYQNRALNVQTYDLYPKVMQFRKQASSFGSDMANLGARANPMVNNRVNLVSFWSGTLKTDRNGKVNYTVDIPEFSGELRVMAVASKGNAFGSADKPMKVRDPLVLSTALPRFLSPSDVNDATIMLANTTDKPMTVSTKLKVEGAVKVEKDNLGSVTIPANSEKMVQFKLMADQTIGEGKVVVIAKVNNEDFISSTNINVRASVGLLKSDGDGVIKGGQSTTIDLKEDYIAKSLKGKLLISKSPLVGFSKDLSYLIRYPYGCVEQTTSAVFPQLYLGELADRFNKTNNKGTVDYNINEAIKKLQSMQMYSGGLSYWQGGSYVSEYGSVYAAHFLLEAQKQGYDVDGTVLGKLLAYVRKLASNKKKHGYYYYNNGSRTRTEVFNKTSLYALYVIAESGHADVSTMNYFKKHKASLDNSSLYLLATTFLRVGDQQSYRLLLPKAFENRDQEKEFGGSFSSRIRDLGLALNSLIETDPKNGQVGVLTKELSEAMKSETYMSTQERAFGLMALGKVLKKASQQSISAQVVNNGKTVGNTDGEDLILTSSDVVGQEVSIKTTGSGELYYFWEIEGLNTTGRYVEEDKGLKVRRKYFNRNGTQITSSNFKQNDLIVIEVTLQSSKLRVENVVVTDMLPAGFEIENPRLGDIPGLNWTQKKAAYPEHVDFRDDRVNFFVTADVKEKKFYYVVRAVSKGTFKQGPVSADAMYNGAYHSYHGAKTIKVE</sequence>
<dbReference type="InterPro" id="IPR041203">
    <property type="entry name" value="Bact_A2M_MG5"/>
</dbReference>
<dbReference type="Gene3D" id="2.60.40.3710">
    <property type="match status" value="1"/>
</dbReference>
<name>A0AAX1N3P1_9BACT</name>
<organism evidence="5 6">
    <name type="scientific">Flammeovirga yaeyamensis</name>
    <dbReference type="NCBI Taxonomy" id="367791"/>
    <lineage>
        <taxon>Bacteria</taxon>
        <taxon>Pseudomonadati</taxon>
        <taxon>Bacteroidota</taxon>
        <taxon>Cytophagia</taxon>
        <taxon>Cytophagales</taxon>
        <taxon>Flammeovirgaceae</taxon>
        <taxon>Flammeovirga</taxon>
    </lineage>
</organism>
<evidence type="ECO:0000256" key="1">
    <source>
        <dbReference type="ARBA" id="ARBA00010556"/>
    </source>
</evidence>
<dbReference type="Pfam" id="PF07703">
    <property type="entry name" value="A2M_BRD"/>
    <property type="match status" value="1"/>
</dbReference>
<evidence type="ECO:0000313" key="5">
    <source>
        <dbReference type="EMBL" id="QWG02101.1"/>
    </source>
</evidence>
<evidence type="ECO:0000313" key="6">
    <source>
        <dbReference type="Proteomes" id="UP000678679"/>
    </source>
</evidence>
<dbReference type="PANTHER" id="PTHR40094">
    <property type="entry name" value="ALPHA-2-MACROGLOBULIN HOMOLOG"/>
    <property type="match status" value="1"/>
</dbReference>
<comment type="similarity">
    <text evidence="1">Belongs to the protease inhibitor I39 (alpha-2-macroglobulin) family. Bacterial alpha-2-macroglobulin subfamily.</text>
</comment>
<keyword evidence="2" id="KW-0732">Signal</keyword>
<dbReference type="InterPro" id="IPR041462">
    <property type="entry name" value="Bact_A2M_MG6"/>
</dbReference>
<dbReference type="InterPro" id="IPR008930">
    <property type="entry name" value="Terpenoid_cyclase/PrenylTrfase"/>
</dbReference>
<dbReference type="InterPro" id="IPR001599">
    <property type="entry name" value="Macroglobln_a2"/>
</dbReference>
<dbReference type="InterPro" id="IPR011625">
    <property type="entry name" value="A2M_N_BRD"/>
</dbReference>
<dbReference type="PANTHER" id="PTHR40094:SF1">
    <property type="entry name" value="UBIQUITIN DOMAIN-CONTAINING PROTEIN"/>
    <property type="match status" value="1"/>
</dbReference>
<dbReference type="Pfam" id="PF17962">
    <property type="entry name" value="bMG6"/>
    <property type="match status" value="1"/>
</dbReference>
<dbReference type="SMART" id="SM01360">
    <property type="entry name" value="A2M"/>
    <property type="match status" value="1"/>
</dbReference>
<dbReference type="EMBL" id="CP076132">
    <property type="protein sequence ID" value="QWG02101.1"/>
    <property type="molecule type" value="Genomic_DNA"/>
</dbReference>
<dbReference type="SMART" id="SM01419">
    <property type="entry name" value="Thiol-ester_cl"/>
    <property type="match status" value="1"/>
</dbReference>
<dbReference type="SUPFAM" id="SSF48239">
    <property type="entry name" value="Terpenoid cyclases/Protein prenyltransferases"/>
    <property type="match status" value="1"/>
</dbReference>
<accession>A0AAX1N3P1</accession>
<dbReference type="Gene3D" id="2.60.40.1930">
    <property type="match status" value="1"/>
</dbReference>